<dbReference type="SMART" id="SM00345">
    <property type="entry name" value="HTH_GNTR"/>
    <property type="match status" value="1"/>
</dbReference>
<dbReference type="CDD" id="cd07377">
    <property type="entry name" value="WHTH_GntR"/>
    <property type="match status" value="1"/>
</dbReference>
<dbReference type="Pfam" id="PF07729">
    <property type="entry name" value="FCD"/>
    <property type="match status" value="1"/>
</dbReference>
<dbReference type="InterPro" id="IPR011711">
    <property type="entry name" value="GntR_C"/>
</dbReference>
<protein>
    <recommendedName>
        <fullName evidence="5">HTH gntR-type domain-containing protein</fullName>
    </recommendedName>
</protein>
<evidence type="ECO:0000256" key="4">
    <source>
        <dbReference type="SAM" id="MobiDB-lite"/>
    </source>
</evidence>
<dbReference type="Proteomes" id="UP000494269">
    <property type="component" value="Unassembled WGS sequence"/>
</dbReference>
<dbReference type="SUPFAM" id="SSF46785">
    <property type="entry name" value="Winged helix' DNA-binding domain"/>
    <property type="match status" value="1"/>
</dbReference>
<gene>
    <name evidence="6" type="ORF">LMG3441_03342</name>
</gene>
<proteinExistence type="predicted"/>
<evidence type="ECO:0000256" key="1">
    <source>
        <dbReference type="ARBA" id="ARBA00023015"/>
    </source>
</evidence>
<evidence type="ECO:0000259" key="5">
    <source>
        <dbReference type="PROSITE" id="PS50949"/>
    </source>
</evidence>
<evidence type="ECO:0000313" key="6">
    <source>
        <dbReference type="EMBL" id="CAB3714605.1"/>
    </source>
</evidence>
<dbReference type="InterPro" id="IPR036388">
    <property type="entry name" value="WH-like_DNA-bd_sf"/>
</dbReference>
<dbReference type="GO" id="GO:0003700">
    <property type="term" value="F:DNA-binding transcription factor activity"/>
    <property type="evidence" value="ECO:0007669"/>
    <property type="project" value="InterPro"/>
</dbReference>
<dbReference type="Pfam" id="PF00392">
    <property type="entry name" value="GntR"/>
    <property type="match status" value="1"/>
</dbReference>
<dbReference type="Gene3D" id="1.20.120.530">
    <property type="entry name" value="GntR ligand-binding domain-like"/>
    <property type="match status" value="1"/>
</dbReference>
<organism evidence="6 7">
    <name type="scientific">Achromobacter kerstersii</name>
    <dbReference type="NCBI Taxonomy" id="1353890"/>
    <lineage>
        <taxon>Bacteria</taxon>
        <taxon>Pseudomonadati</taxon>
        <taxon>Pseudomonadota</taxon>
        <taxon>Betaproteobacteria</taxon>
        <taxon>Burkholderiales</taxon>
        <taxon>Alcaligenaceae</taxon>
        <taxon>Achromobacter</taxon>
    </lineage>
</organism>
<reference evidence="6 7" key="1">
    <citation type="submission" date="2020-04" db="EMBL/GenBank/DDBJ databases">
        <authorList>
            <person name="De Canck E."/>
        </authorList>
    </citation>
    <scope>NUCLEOTIDE SEQUENCE [LARGE SCALE GENOMIC DNA]</scope>
    <source>
        <strain evidence="6 7">LMG 3441</strain>
    </source>
</reference>
<evidence type="ECO:0000313" key="7">
    <source>
        <dbReference type="Proteomes" id="UP000494269"/>
    </source>
</evidence>
<name>A0A6S7A9S3_9BURK</name>
<dbReference type="InterPro" id="IPR000524">
    <property type="entry name" value="Tscrpt_reg_HTH_GntR"/>
</dbReference>
<keyword evidence="2" id="KW-0238">DNA-binding</keyword>
<dbReference type="PANTHER" id="PTHR43537">
    <property type="entry name" value="TRANSCRIPTIONAL REGULATOR, GNTR FAMILY"/>
    <property type="match status" value="1"/>
</dbReference>
<accession>A0A6S7A9S3</accession>
<keyword evidence="1" id="KW-0805">Transcription regulation</keyword>
<feature type="domain" description="HTH gntR-type" evidence="5">
    <location>
        <begin position="36"/>
        <end position="103"/>
    </location>
</feature>
<dbReference type="PANTHER" id="PTHR43537:SF53">
    <property type="entry name" value="HTH-TYPE TRANSCRIPTIONAL REPRESSOR NANR"/>
    <property type="match status" value="1"/>
</dbReference>
<sequence length="255" mass="29172">MRPTSGKRPLITHGGDPALASHAQTKNEPMASDKRENSVTGIYERIYRAILDNRLKPGTKLVEERLAEIFEVSRPRIREVLARLAHEQIVELFPQRGAYVAKPSIEKARDVFEARRLIEPAVVRRLTQNLTPEKLARLREHVLLEHDARKRDDKRAIIRLAGEFHILLSELAGNGELARTMRELSTLTCLVIFLYNLPTATSCRDDEHELITEAIAARDAQRAEELTLHHLEHIEQSVKLESVEESVDLEEVFKF</sequence>
<dbReference type="InterPro" id="IPR036390">
    <property type="entry name" value="WH_DNA-bd_sf"/>
</dbReference>
<dbReference type="EMBL" id="CADIJQ010000005">
    <property type="protein sequence ID" value="CAB3714605.1"/>
    <property type="molecule type" value="Genomic_DNA"/>
</dbReference>
<dbReference type="InterPro" id="IPR008920">
    <property type="entry name" value="TF_FadR/GntR_C"/>
</dbReference>
<keyword evidence="7" id="KW-1185">Reference proteome</keyword>
<feature type="region of interest" description="Disordered" evidence="4">
    <location>
        <begin position="1"/>
        <end position="36"/>
    </location>
</feature>
<keyword evidence="3" id="KW-0804">Transcription</keyword>
<dbReference type="AlphaFoldDB" id="A0A6S7A9S3"/>
<dbReference type="GO" id="GO:0003677">
    <property type="term" value="F:DNA binding"/>
    <property type="evidence" value="ECO:0007669"/>
    <property type="project" value="UniProtKB-KW"/>
</dbReference>
<dbReference type="Gene3D" id="1.10.10.10">
    <property type="entry name" value="Winged helix-like DNA-binding domain superfamily/Winged helix DNA-binding domain"/>
    <property type="match status" value="1"/>
</dbReference>
<dbReference type="SMART" id="SM00895">
    <property type="entry name" value="FCD"/>
    <property type="match status" value="1"/>
</dbReference>
<dbReference type="PROSITE" id="PS50949">
    <property type="entry name" value="HTH_GNTR"/>
    <property type="match status" value="1"/>
</dbReference>
<evidence type="ECO:0000256" key="2">
    <source>
        <dbReference type="ARBA" id="ARBA00023125"/>
    </source>
</evidence>
<dbReference type="SUPFAM" id="SSF48008">
    <property type="entry name" value="GntR ligand-binding domain-like"/>
    <property type="match status" value="1"/>
</dbReference>
<evidence type="ECO:0000256" key="3">
    <source>
        <dbReference type="ARBA" id="ARBA00023163"/>
    </source>
</evidence>